<comment type="caution">
    <text evidence="1">The sequence shown here is derived from an EMBL/GenBank/DDBJ whole genome shotgun (WGS) entry which is preliminary data.</text>
</comment>
<proteinExistence type="predicted"/>
<gene>
    <name evidence="1" type="ORF">EV186_1031182</name>
</gene>
<dbReference type="Gene3D" id="3.40.50.1820">
    <property type="entry name" value="alpha/beta hydrolase"/>
    <property type="match status" value="1"/>
</dbReference>
<dbReference type="InterPro" id="IPR029058">
    <property type="entry name" value="AB_hydrolase_fold"/>
</dbReference>
<dbReference type="Proteomes" id="UP000295444">
    <property type="component" value="Unassembled WGS sequence"/>
</dbReference>
<evidence type="ECO:0000313" key="2">
    <source>
        <dbReference type="Proteomes" id="UP000295444"/>
    </source>
</evidence>
<dbReference type="AlphaFoldDB" id="A0A4R6SE28"/>
<dbReference type="OrthoDB" id="3693848at2"/>
<dbReference type="EMBL" id="SNXZ01000003">
    <property type="protein sequence ID" value="TDP98201.1"/>
    <property type="molecule type" value="Genomic_DNA"/>
</dbReference>
<name>A0A4R6SE28_LABRH</name>
<protein>
    <submittedName>
        <fullName evidence="1">Uncharacterized protein</fullName>
    </submittedName>
</protein>
<dbReference type="RefSeq" id="WP_133851285.1">
    <property type="nucleotide sequence ID" value="NZ_SNXZ01000003.1"/>
</dbReference>
<reference evidence="1 2" key="1">
    <citation type="submission" date="2019-03" db="EMBL/GenBank/DDBJ databases">
        <title>Genomic Encyclopedia of Type Strains, Phase IV (KMG-IV): sequencing the most valuable type-strain genomes for metagenomic binning, comparative biology and taxonomic classification.</title>
        <authorList>
            <person name="Goeker M."/>
        </authorList>
    </citation>
    <scope>NUCLEOTIDE SEQUENCE [LARGE SCALE GENOMIC DNA]</scope>
    <source>
        <strain evidence="1 2">DSM 45361</strain>
    </source>
</reference>
<dbReference type="SUPFAM" id="SSF53474">
    <property type="entry name" value="alpha/beta-Hydrolases"/>
    <property type="match status" value="1"/>
</dbReference>
<accession>A0A4R6SE28</accession>
<sequence>MRDFDHDQNRAAGPAVVWHGEGPESVLVLDPAGEAKHDELPGTWRPLTARLRIGWYRLPAGHEPPEFNGTPVHLVASGAAALTALDLAEAHSDVVRSVIVFDPSPAHADADTDWWDDETEPQRRRLADQGVQVRCFVSRYDDPTMRARRPVPLGHPHVVGRLAQLLASEGTQVGEAWNEIREHVGSAMTRARRGS</sequence>
<evidence type="ECO:0000313" key="1">
    <source>
        <dbReference type="EMBL" id="TDP98201.1"/>
    </source>
</evidence>
<organism evidence="1 2">
    <name type="scientific">Labedaea rhizosphaerae</name>
    <dbReference type="NCBI Taxonomy" id="598644"/>
    <lineage>
        <taxon>Bacteria</taxon>
        <taxon>Bacillati</taxon>
        <taxon>Actinomycetota</taxon>
        <taxon>Actinomycetes</taxon>
        <taxon>Pseudonocardiales</taxon>
        <taxon>Pseudonocardiaceae</taxon>
        <taxon>Labedaea</taxon>
    </lineage>
</organism>
<keyword evidence="2" id="KW-1185">Reference proteome</keyword>